<keyword evidence="3" id="KW-1185">Reference proteome</keyword>
<dbReference type="Proteomes" id="UP000010552">
    <property type="component" value="Unassembled WGS sequence"/>
</dbReference>
<accession>L5KIX4</accession>
<feature type="region of interest" description="Disordered" evidence="1">
    <location>
        <begin position="1"/>
        <end position="44"/>
    </location>
</feature>
<reference evidence="3" key="1">
    <citation type="journal article" date="2013" name="Science">
        <title>Comparative analysis of bat genomes provides insight into the evolution of flight and immunity.</title>
        <authorList>
            <person name="Zhang G."/>
            <person name="Cowled C."/>
            <person name="Shi Z."/>
            <person name="Huang Z."/>
            <person name="Bishop-Lilly K.A."/>
            <person name="Fang X."/>
            <person name="Wynne J.W."/>
            <person name="Xiong Z."/>
            <person name="Baker M.L."/>
            <person name="Zhao W."/>
            <person name="Tachedjian M."/>
            <person name="Zhu Y."/>
            <person name="Zhou P."/>
            <person name="Jiang X."/>
            <person name="Ng J."/>
            <person name="Yang L."/>
            <person name="Wu L."/>
            <person name="Xiao J."/>
            <person name="Feng Y."/>
            <person name="Chen Y."/>
            <person name="Sun X."/>
            <person name="Zhang Y."/>
            <person name="Marsh G.A."/>
            <person name="Crameri G."/>
            <person name="Broder C.C."/>
            <person name="Frey K.G."/>
            <person name="Wang L.F."/>
            <person name="Wang J."/>
        </authorList>
    </citation>
    <scope>NUCLEOTIDE SEQUENCE [LARGE SCALE GENOMIC DNA]</scope>
</reference>
<dbReference type="AlphaFoldDB" id="L5KIX4"/>
<sequence length="143" mass="15791">MTRFSLSQGGPGGSQPPAVTQSYGKQPRNLGLREKRPSRFYGNERRGWPSTFLAGDRAMELRKQEAKQRKGSAQHCREGLSARPPAARRSRVCNCSPTTQALRNESGFGHPRFSRTALTILFLSTVTIALGCSAWEANILEVE</sequence>
<proteinExistence type="predicted"/>
<feature type="region of interest" description="Disordered" evidence="1">
    <location>
        <begin position="67"/>
        <end position="92"/>
    </location>
</feature>
<protein>
    <submittedName>
        <fullName evidence="2">Uncharacterized protein</fullName>
    </submittedName>
</protein>
<gene>
    <name evidence="2" type="ORF">PAL_GLEAN10024976</name>
</gene>
<evidence type="ECO:0000256" key="1">
    <source>
        <dbReference type="SAM" id="MobiDB-lite"/>
    </source>
</evidence>
<feature type="compositionally biased region" description="Basic and acidic residues" evidence="1">
    <location>
        <begin position="31"/>
        <end position="44"/>
    </location>
</feature>
<evidence type="ECO:0000313" key="3">
    <source>
        <dbReference type="Proteomes" id="UP000010552"/>
    </source>
</evidence>
<dbReference type="EMBL" id="KB030673">
    <property type="protein sequence ID" value="ELK11510.1"/>
    <property type="molecule type" value="Genomic_DNA"/>
</dbReference>
<name>L5KIX4_PTEAL</name>
<dbReference type="InParanoid" id="L5KIX4"/>
<evidence type="ECO:0000313" key="2">
    <source>
        <dbReference type="EMBL" id="ELK11510.1"/>
    </source>
</evidence>
<organism evidence="2 3">
    <name type="scientific">Pteropus alecto</name>
    <name type="common">Black flying fox</name>
    <dbReference type="NCBI Taxonomy" id="9402"/>
    <lineage>
        <taxon>Eukaryota</taxon>
        <taxon>Metazoa</taxon>
        <taxon>Chordata</taxon>
        <taxon>Craniata</taxon>
        <taxon>Vertebrata</taxon>
        <taxon>Euteleostomi</taxon>
        <taxon>Mammalia</taxon>
        <taxon>Eutheria</taxon>
        <taxon>Laurasiatheria</taxon>
        <taxon>Chiroptera</taxon>
        <taxon>Yinpterochiroptera</taxon>
        <taxon>Pteropodoidea</taxon>
        <taxon>Pteropodidae</taxon>
        <taxon>Pteropodinae</taxon>
        <taxon>Pteropus</taxon>
    </lineage>
</organism>